<sequence>MAAVCWLVALRLIVLIAALHVAFAIYSGYRLVTAQDEREAVQVKERLFAALVNLAVLVLALAAVRWFEDLVM</sequence>
<keyword evidence="1" id="KW-0472">Membrane</keyword>
<dbReference type="EMBL" id="CP002770">
    <property type="protein sequence ID" value="AEG14427.1"/>
    <property type="molecule type" value="Genomic_DNA"/>
</dbReference>
<protein>
    <submittedName>
        <fullName evidence="2">Uncharacterized protein</fullName>
    </submittedName>
</protein>
<evidence type="ECO:0000313" key="2">
    <source>
        <dbReference type="EMBL" id="AEG14427.1"/>
    </source>
</evidence>
<gene>
    <name evidence="2" type="ordered locus">Desku_0827</name>
</gene>
<keyword evidence="1" id="KW-0812">Transmembrane</keyword>
<proteinExistence type="predicted"/>
<reference evidence="3" key="1">
    <citation type="submission" date="2011-05" db="EMBL/GenBank/DDBJ databases">
        <title>Complete sequence of Desulfotomaculum kuznetsovii DSM 6115.</title>
        <authorList>
            <person name="Lucas S."/>
            <person name="Han J."/>
            <person name="Lapidus A."/>
            <person name="Cheng J.-F."/>
            <person name="Goodwin L."/>
            <person name="Pitluck S."/>
            <person name="Peters L."/>
            <person name="Mikhailova N."/>
            <person name="Lu M."/>
            <person name="Saunders E."/>
            <person name="Han C."/>
            <person name="Tapia R."/>
            <person name="Land M."/>
            <person name="Hauser L."/>
            <person name="Kyrpides N."/>
            <person name="Ivanova N."/>
            <person name="Pagani I."/>
            <person name="Nazina T."/>
            <person name="Ivanova A."/>
            <person name="Parshina S."/>
            <person name="Kuever J."/>
            <person name="Muyzer G."/>
            <person name="Plugge C."/>
            <person name="Stams A."/>
            <person name="Woyke T."/>
        </authorList>
    </citation>
    <scope>NUCLEOTIDE SEQUENCE [LARGE SCALE GENOMIC DNA]</scope>
    <source>
        <strain evidence="3">DSM 6115 / VKM B-1805 / 17</strain>
    </source>
</reference>
<evidence type="ECO:0000256" key="1">
    <source>
        <dbReference type="SAM" id="Phobius"/>
    </source>
</evidence>
<name>A0AAU8PLS5_DESK7</name>
<keyword evidence="1" id="KW-1133">Transmembrane helix</keyword>
<dbReference type="Proteomes" id="UP000009229">
    <property type="component" value="Chromosome"/>
</dbReference>
<evidence type="ECO:0000313" key="3">
    <source>
        <dbReference type="Proteomes" id="UP000009229"/>
    </source>
</evidence>
<feature type="transmembrane region" description="Helical" evidence="1">
    <location>
        <begin position="6"/>
        <end position="26"/>
    </location>
</feature>
<dbReference type="AlphaFoldDB" id="A0AAU8PLS5"/>
<accession>A0AAU8PLS5</accession>
<organism evidence="2 3">
    <name type="scientific">Desulfofundulus kuznetsovii (strain DSM 6115 / VKM B-1805 / 17)</name>
    <name type="common">Desulfotomaculum kuznetsovii</name>
    <dbReference type="NCBI Taxonomy" id="760568"/>
    <lineage>
        <taxon>Bacteria</taxon>
        <taxon>Bacillati</taxon>
        <taxon>Bacillota</taxon>
        <taxon>Clostridia</taxon>
        <taxon>Eubacteriales</taxon>
        <taxon>Peptococcaceae</taxon>
        <taxon>Desulfofundulus</taxon>
    </lineage>
</organism>
<dbReference type="KEGG" id="dku:Desku_0827"/>
<feature type="transmembrane region" description="Helical" evidence="1">
    <location>
        <begin position="47"/>
        <end position="67"/>
    </location>
</feature>
<keyword evidence="3" id="KW-1185">Reference proteome</keyword>